<dbReference type="EMBL" id="KK914362">
    <property type="protein sequence ID" value="KDP38387.1"/>
    <property type="molecule type" value="Genomic_DNA"/>
</dbReference>
<sequence length="119" mass="13758">MVASPFSIRRLIQRRQKAHMEEVRRSTLLLQVVATANGVDRQYCATLGPSRVLRDSGLFSAKQHHQRTPLVEKMKKEGQIAGDCDRWLEIVESKGRGCCRARGRRRKKRGRKKRNQVSF</sequence>
<gene>
    <name evidence="1" type="ORF">JCGZ_04312</name>
</gene>
<dbReference type="AlphaFoldDB" id="A0A067KQH5"/>
<evidence type="ECO:0000313" key="1">
    <source>
        <dbReference type="EMBL" id="KDP38387.1"/>
    </source>
</evidence>
<evidence type="ECO:0000313" key="2">
    <source>
        <dbReference type="Proteomes" id="UP000027138"/>
    </source>
</evidence>
<dbReference type="Proteomes" id="UP000027138">
    <property type="component" value="Unassembled WGS sequence"/>
</dbReference>
<protein>
    <submittedName>
        <fullName evidence="1">Uncharacterized protein</fullName>
    </submittedName>
</protein>
<organism evidence="1 2">
    <name type="scientific">Jatropha curcas</name>
    <name type="common">Barbados nut</name>
    <dbReference type="NCBI Taxonomy" id="180498"/>
    <lineage>
        <taxon>Eukaryota</taxon>
        <taxon>Viridiplantae</taxon>
        <taxon>Streptophyta</taxon>
        <taxon>Embryophyta</taxon>
        <taxon>Tracheophyta</taxon>
        <taxon>Spermatophyta</taxon>
        <taxon>Magnoliopsida</taxon>
        <taxon>eudicotyledons</taxon>
        <taxon>Gunneridae</taxon>
        <taxon>Pentapetalae</taxon>
        <taxon>rosids</taxon>
        <taxon>fabids</taxon>
        <taxon>Malpighiales</taxon>
        <taxon>Euphorbiaceae</taxon>
        <taxon>Crotonoideae</taxon>
        <taxon>Jatropheae</taxon>
        <taxon>Jatropha</taxon>
    </lineage>
</organism>
<reference evidence="1 2" key="1">
    <citation type="journal article" date="2014" name="PLoS ONE">
        <title>Global Analysis of Gene Expression Profiles in Physic Nut (Jatropha curcas L.) Seedlings Exposed to Salt Stress.</title>
        <authorList>
            <person name="Zhang L."/>
            <person name="Zhang C."/>
            <person name="Wu P."/>
            <person name="Chen Y."/>
            <person name="Li M."/>
            <person name="Jiang H."/>
            <person name="Wu G."/>
        </authorList>
    </citation>
    <scope>NUCLEOTIDE SEQUENCE [LARGE SCALE GENOMIC DNA]</scope>
    <source>
        <strain evidence="2">cv. GZQX0401</strain>
        <tissue evidence="1">Young leaves</tissue>
    </source>
</reference>
<proteinExistence type="predicted"/>
<name>A0A067KQH5_JATCU</name>
<accession>A0A067KQH5</accession>
<keyword evidence="2" id="KW-1185">Reference proteome</keyword>